<keyword evidence="3 10" id="KW-0436">Ligase</keyword>
<dbReference type="PANTHER" id="PTHR22594">
    <property type="entry name" value="ASPARTYL/LYSYL-TRNA SYNTHETASE"/>
    <property type="match status" value="1"/>
</dbReference>
<keyword evidence="5" id="KW-0067">ATP-binding</keyword>
<dbReference type="EC" id="6.1.1.22" evidence="2 8"/>
<evidence type="ECO:0000313" key="10">
    <source>
        <dbReference type="EMBL" id="HIJ99800.1"/>
    </source>
</evidence>
<dbReference type="NCBIfam" id="TIGR00457">
    <property type="entry name" value="asnS"/>
    <property type="match status" value="1"/>
</dbReference>
<dbReference type="EMBL" id="DVAD01000015">
    <property type="protein sequence ID" value="HIJ99800.1"/>
    <property type="molecule type" value="Genomic_DNA"/>
</dbReference>
<gene>
    <name evidence="10" type="primary">asnS</name>
    <name evidence="10" type="ORF">H1011_03180</name>
</gene>
<comment type="caution">
    <text evidence="10">The sequence shown here is derived from an EMBL/GenBank/DDBJ whole genome shotgun (WGS) entry which is preliminary data.</text>
</comment>
<evidence type="ECO:0000256" key="2">
    <source>
        <dbReference type="ARBA" id="ARBA00012816"/>
    </source>
</evidence>
<dbReference type="GO" id="GO:0003676">
    <property type="term" value="F:nucleic acid binding"/>
    <property type="evidence" value="ECO:0007669"/>
    <property type="project" value="InterPro"/>
</dbReference>
<dbReference type="PANTHER" id="PTHR22594:SF34">
    <property type="entry name" value="ASPARAGINE--TRNA LIGASE, MITOCHONDRIAL-RELATED"/>
    <property type="match status" value="1"/>
</dbReference>
<dbReference type="PROSITE" id="PS50862">
    <property type="entry name" value="AA_TRNA_LIGASE_II"/>
    <property type="match status" value="1"/>
</dbReference>
<dbReference type="GO" id="GO:0005524">
    <property type="term" value="F:ATP binding"/>
    <property type="evidence" value="ECO:0007669"/>
    <property type="project" value="UniProtKB-KW"/>
</dbReference>
<dbReference type="Pfam" id="PF00152">
    <property type="entry name" value="tRNA-synt_2"/>
    <property type="match status" value="1"/>
</dbReference>
<dbReference type="InterPro" id="IPR002312">
    <property type="entry name" value="Asp/Asn-tRNA-synth_IIb"/>
</dbReference>
<evidence type="ECO:0000256" key="5">
    <source>
        <dbReference type="ARBA" id="ARBA00022840"/>
    </source>
</evidence>
<dbReference type="NCBIfam" id="NF003037">
    <property type="entry name" value="PRK03932.1"/>
    <property type="match status" value="1"/>
</dbReference>
<dbReference type="SUPFAM" id="SSF55681">
    <property type="entry name" value="Class II aaRS and biotin synthetases"/>
    <property type="match status" value="1"/>
</dbReference>
<protein>
    <recommendedName>
        <fullName evidence="2 8">Asparagine--tRNA ligase</fullName>
        <ecNumber evidence="2 8">6.1.1.22</ecNumber>
    </recommendedName>
</protein>
<dbReference type="AlphaFoldDB" id="A0A832V0F4"/>
<dbReference type="InterPro" id="IPR004364">
    <property type="entry name" value="Aa-tRNA-synt_II"/>
</dbReference>
<evidence type="ECO:0000259" key="9">
    <source>
        <dbReference type="PROSITE" id="PS50862"/>
    </source>
</evidence>
<sequence>MKKSIAIKEALSEKNVGKTVSIRGWVHRERGSNKFKFFVIRDVSGTIQAIVKSEDKKLFKIAEDATRESSVIVSGKIRKDKRAPTGYELQVTDLEIVGKAETFPISRDKSEEFLLDVRHLWVRSRKLTNVFKIRSTVVGAIHEYFRKNEFIETQVPILTPTACEGGSSLFKVDYFGDTVYLTQSWQLYSEALAASLEKLYTIAPSFRAEKSRTPRHLTEYWHAEMEVIYCDLPQLMKYGEELVSYVCQEVARKNTDELKELGQDPRELKKIKAPFPKITYKEALDILAKNGMKVKYGKDLRTLEERELMKHFERPVFVTNYPKEIMAFYKPEDPENPGTALCFDLIVPEVGELIGGSVRDLDVDAMKKVLTDEGEDLSTYEWYFDTRKYGAVPHAGFGLGVERLVMWICGLEHIRDAIPFPRTINRKAP</sequence>
<keyword evidence="6" id="KW-0648">Protein biosynthesis</keyword>
<evidence type="ECO:0000256" key="7">
    <source>
        <dbReference type="ARBA" id="ARBA00023146"/>
    </source>
</evidence>
<keyword evidence="7" id="KW-0030">Aminoacyl-tRNA synthetase</keyword>
<accession>A0A832V0F4</accession>
<dbReference type="InterPro" id="IPR006195">
    <property type="entry name" value="aa-tRNA-synth_II"/>
</dbReference>
<dbReference type="PRINTS" id="PR01042">
    <property type="entry name" value="TRNASYNTHASP"/>
</dbReference>
<name>A0A832V0F4_9ARCH</name>
<evidence type="ECO:0000256" key="6">
    <source>
        <dbReference type="ARBA" id="ARBA00022917"/>
    </source>
</evidence>
<dbReference type="InterPro" id="IPR004365">
    <property type="entry name" value="NA-bd_OB_tRNA"/>
</dbReference>
<evidence type="ECO:0000256" key="1">
    <source>
        <dbReference type="ARBA" id="ARBA00008226"/>
    </source>
</evidence>
<dbReference type="InterPro" id="IPR004522">
    <property type="entry name" value="Asn-tRNA-ligase"/>
</dbReference>
<dbReference type="GO" id="GO:0006421">
    <property type="term" value="P:asparaginyl-tRNA aminoacylation"/>
    <property type="evidence" value="ECO:0007669"/>
    <property type="project" value="UniProtKB-UniRule"/>
</dbReference>
<dbReference type="Pfam" id="PF01336">
    <property type="entry name" value="tRNA_anti-codon"/>
    <property type="match status" value="1"/>
</dbReference>
<evidence type="ECO:0000256" key="8">
    <source>
        <dbReference type="NCBIfam" id="TIGR00457"/>
    </source>
</evidence>
<dbReference type="SUPFAM" id="SSF50249">
    <property type="entry name" value="Nucleic acid-binding proteins"/>
    <property type="match status" value="1"/>
</dbReference>
<dbReference type="Gene3D" id="3.30.930.10">
    <property type="entry name" value="Bira Bifunctional Protein, Domain 2"/>
    <property type="match status" value="1"/>
</dbReference>
<dbReference type="InterPro" id="IPR012340">
    <property type="entry name" value="NA-bd_OB-fold"/>
</dbReference>
<dbReference type="CDD" id="cd00776">
    <property type="entry name" value="AsxRS_core"/>
    <property type="match status" value="1"/>
</dbReference>
<keyword evidence="4" id="KW-0547">Nucleotide-binding</keyword>
<dbReference type="Proteomes" id="UP000604391">
    <property type="component" value="Unassembled WGS sequence"/>
</dbReference>
<dbReference type="NCBIfam" id="NF003483">
    <property type="entry name" value="PRK05159.1"/>
    <property type="match status" value="1"/>
</dbReference>
<proteinExistence type="inferred from homology"/>
<evidence type="ECO:0000256" key="3">
    <source>
        <dbReference type="ARBA" id="ARBA00022598"/>
    </source>
</evidence>
<dbReference type="InterPro" id="IPR045864">
    <property type="entry name" value="aa-tRNA-synth_II/BPL/LPL"/>
</dbReference>
<reference evidence="10 11" key="1">
    <citation type="journal article" name="Nat. Commun.">
        <title>Undinarchaeota illuminate DPANN phylogeny and the impact of gene transfer on archaeal evolution.</title>
        <authorList>
            <person name="Dombrowski N."/>
            <person name="Williams T.A."/>
            <person name="Sun J."/>
            <person name="Woodcroft B.J."/>
            <person name="Lee J.H."/>
            <person name="Minh B.Q."/>
            <person name="Rinke C."/>
            <person name="Spang A."/>
        </authorList>
    </citation>
    <scope>NUCLEOTIDE SEQUENCE [LARGE SCALE GENOMIC DNA]</scope>
    <source>
        <strain evidence="10">MAG_bin17</strain>
    </source>
</reference>
<evidence type="ECO:0000256" key="4">
    <source>
        <dbReference type="ARBA" id="ARBA00022741"/>
    </source>
</evidence>
<feature type="domain" description="Aminoacyl-transfer RNA synthetases class-II family profile" evidence="9">
    <location>
        <begin position="131"/>
        <end position="419"/>
    </location>
</feature>
<keyword evidence="11" id="KW-1185">Reference proteome</keyword>
<evidence type="ECO:0000313" key="11">
    <source>
        <dbReference type="Proteomes" id="UP000604391"/>
    </source>
</evidence>
<organism evidence="10 11">
    <name type="scientific">Candidatus Undinarchaeum marinum</name>
    <dbReference type="NCBI Taxonomy" id="2756141"/>
    <lineage>
        <taxon>Archaea</taxon>
        <taxon>Candidatus Undinarchaeota</taxon>
        <taxon>Candidatus Undinarchaeia</taxon>
        <taxon>Candidatus Undinarchaeales</taxon>
        <taxon>Candidatus Undinarchaeaceae</taxon>
        <taxon>Candidatus Undinarchaeum</taxon>
    </lineage>
</organism>
<comment type="similarity">
    <text evidence="1">Belongs to the class-II aminoacyl-tRNA synthetase family.</text>
</comment>
<dbReference type="GO" id="GO:0004816">
    <property type="term" value="F:asparagine-tRNA ligase activity"/>
    <property type="evidence" value="ECO:0007669"/>
    <property type="project" value="UniProtKB-UniRule"/>
</dbReference>
<dbReference type="Gene3D" id="2.40.50.140">
    <property type="entry name" value="Nucleic acid-binding proteins"/>
    <property type="match status" value="1"/>
</dbReference>